<keyword evidence="7" id="KW-1185">Reference proteome</keyword>
<reference evidence="7" key="1">
    <citation type="journal article" date="2019" name="Int. J. Syst. Evol. Microbiol.">
        <title>The Global Catalogue of Microorganisms (GCM) 10K type strain sequencing project: providing services to taxonomists for standard genome sequencing and annotation.</title>
        <authorList>
            <consortium name="The Broad Institute Genomics Platform"/>
            <consortium name="The Broad Institute Genome Sequencing Center for Infectious Disease"/>
            <person name="Wu L."/>
            <person name="Ma J."/>
        </authorList>
    </citation>
    <scope>NUCLEOTIDE SEQUENCE [LARGE SCALE GENOMIC DNA]</scope>
    <source>
        <strain evidence="7">JCM 1417</strain>
    </source>
</reference>
<comment type="subunit">
    <text evidence="5">Homodimer. Interacts with FtsZ.</text>
</comment>
<dbReference type="PANTHER" id="PTHR35798:SF1">
    <property type="entry name" value="CELL DIVISION PROTEIN SEPF"/>
    <property type="match status" value="1"/>
</dbReference>
<evidence type="ECO:0000256" key="2">
    <source>
        <dbReference type="ARBA" id="ARBA00023210"/>
    </source>
</evidence>
<evidence type="ECO:0000313" key="6">
    <source>
        <dbReference type="EMBL" id="GAA0767478.1"/>
    </source>
</evidence>
<name>A0ABP3VVW0_CLOSU</name>
<dbReference type="HAMAP" id="MF_01197">
    <property type="entry name" value="SepF"/>
    <property type="match status" value="1"/>
</dbReference>
<keyword evidence="2 5" id="KW-0717">Septation</keyword>
<keyword evidence="3 5" id="KW-0131">Cell cycle</keyword>
<proteinExistence type="inferred from homology"/>
<dbReference type="RefSeq" id="WP_343823593.1">
    <property type="nucleotide sequence ID" value="NZ_BAAACI010000001.1"/>
</dbReference>
<evidence type="ECO:0000256" key="3">
    <source>
        <dbReference type="ARBA" id="ARBA00023306"/>
    </source>
</evidence>
<evidence type="ECO:0000256" key="5">
    <source>
        <dbReference type="HAMAP-Rule" id="MF_01197"/>
    </source>
</evidence>
<comment type="similarity">
    <text evidence="5">Belongs to the SepF family.</text>
</comment>
<dbReference type="Proteomes" id="UP001501047">
    <property type="component" value="Unassembled WGS sequence"/>
</dbReference>
<keyword evidence="5" id="KW-0963">Cytoplasm</keyword>
<dbReference type="Gene3D" id="3.30.110.150">
    <property type="entry name" value="SepF-like protein"/>
    <property type="match status" value="1"/>
</dbReference>
<dbReference type="PANTHER" id="PTHR35798">
    <property type="entry name" value="CELL DIVISION PROTEIN SEPF"/>
    <property type="match status" value="1"/>
</dbReference>
<evidence type="ECO:0000313" key="7">
    <source>
        <dbReference type="Proteomes" id="UP001501047"/>
    </source>
</evidence>
<evidence type="ECO:0000256" key="1">
    <source>
        <dbReference type="ARBA" id="ARBA00022618"/>
    </source>
</evidence>
<protein>
    <recommendedName>
        <fullName evidence="5">Cell division protein SepF</fullName>
    </recommendedName>
</protein>
<sequence length="150" mass="16891">MEFFKGIGRMMGFDDEEDDEELLEHKEDNYDEGEGEIEIEPFVSKKQNKIVNIHTASSSKVVISKPSNYDEGKIIIDNLKSRRIVIVNLNGVEPKEGQRILDFLIGAIYALEGGLQPVEKGVFILTPSNIEVSNELKNELTNKGIFSSFK</sequence>
<organism evidence="6 7">
    <name type="scientific">Clostridium subterminale</name>
    <dbReference type="NCBI Taxonomy" id="1550"/>
    <lineage>
        <taxon>Bacteria</taxon>
        <taxon>Bacillati</taxon>
        <taxon>Bacillota</taxon>
        <taxon>Clostridia</taxon>
        <taxon>Eubacteriales</taxon>
        <taxon>Clostridiaceae</taxon>
        <taxon>Clostridium</taxon>
    </lineage>
</organism>
<dbReference type="Pfam" id="PF04472">
    <property type="entry name" value="SepF"/>
    <property type="match status" value="1"/>
</dbReference>
<gene>
    <name evidence="5" type="primary">sepF</name>
    <name evidence="6" type="ORF">GCM10008908_06600</name>
</gene>
<evidence type="ECO:0000256" key="4">
    <source>
        <dbReference type="ARBA" id="ARBA00044936"/>
    </source>
</evidence>
<dbReference type="InterPro" id="IPR038594">
    <property type="entry name" value="SepF-like_sf"/>
</dbReference>
<dbReference type="InterPro" id="IPR023052">
    <property type="entry name" value="Cell_div_SepF"/>
</dbReference>
<dbReference type="InterPro" id="IPR007561">
    <property type="entry name" value="Cell_div_SepF/SepF-rel"/>
</dbReference>
<keyword evidence="1 5" id="KW-0132">Cell division</keyword>
<comment type="caution">
    <text evidence="6">The sequence shown here is derived from an EMBL/GenBank/DDBJ whole genome shotgun (WGS) entry which is preliminary data.</text>
</comment>
<comment type="function">
    <text evidence="4 5">Cell division protein that is part of the divisome complex and is recruited early to the Z-ring. Probably stimulates Z-ring formation, perhaps through the cross-linking of FtsZ protofilaments. Its function overlaps with FtsA.</text>
</comment>
<accession>A0ABP3VVW0</accession>
<comment type="subcellular location">
    <subcellularLocation>
        <location evidence="5">Cytoplasm</location>
    </subcellularLocation>
    <text evidence="5">Localizes to the division site, in a FtsZ-dependent manner.</text>
</comment>
<dbReference type="GO" id="GO:0051301">
    <property type="term" value="P:cell division"/>
    <property type="evidence" value="ECO:0007669"/>
    <property type="project" value="UniProtKB-KW"/>
</dbReference>
<dbReference type="EMBL" id="BAAACI010000001">
    <property type="protein sequence ID" value="GAA0767478.1"/>
    <property type="molecule type" value="Genomic_DNA"/>
</dbReference>